<accession>A0A0A8YII9</accession>
<evidence type="ECO:0000313" key="2">
    <source>
        <dbReference type="EMBL" id="JAD25310.1"/>
    </source>
</evidence>
<proteinExistence type="predicted"/>
<reference evidence="2" key="1">
    <citation type="submission" date="2014-09" db="EMBL/GenBank/DDBJ databases">
        <authorList>
            <person name="Magalhaes I.L.F."/>
            <person name="Oliveira U."/>
            <person name="Santos F.R."/>
            <person name="Vidigal T.H.D.A."/>
            <person name="Brescovit A.D."/>
            <person name="Santos A.J."/>
        </authorList>
    </citation>
    <scope>NUCLEOTIDE SEQUENCE</scope>
    <source>
        <tissue evidence="2">Shoot tissue taken approximately 20 cm above the soil surface</tissue>
    </source>
</reference>
<name>A0A0A8YII9_ARUDO</name>
<feature type="region of interest" description="Disordered" evidence="1">
    <location>
        <begin position="60"/>
        <end position="90"/>
    </location>
</feature>
<sequence>MARRDGGVVIRRGGPGIDLASMRTPQGREMTNDLWPQSTARATARWPRRQIGDRRCARLARASTMGGELGERSRRSTARPGSPPLGNHQG</sequence>
<dbReference type="AlphaFoldDB" id="A0A0A8YII9"/>
<organism evidence="2">
    <name type="scientific">Arundo donax</name>
    <name type="common">Giant reed</name>
    <name type="synonym">Donax arundinaceus</name>
    <dbReference type="NCBI Taxonomy" id="35708"/>
    <lineage>
        <taxon>Eukaryota</taxon>
        <taxon>Viridiplantae</taxon>
        <taxon>Streptophyta</taxon>
        <taxon>Embryophyta</taxon>
        <taxon>Tracheophyta</taxon>
        <taxon>Spermatophyta</taxon>
        <taxon>Magnoliopsida</taxon>
        <taxon>Liliopsida</taxon>
        <taxon>Poales</taxon>
        <taxon>Poaceae</taxon>
        <taxon>PACMAD clade</taxon>
        <taxon>Arundinoideae</taxon>
        <taxon>Arundineae</taxon>
        <taxon>Arundo</taxon>
    </lineage>
</organism>
<dbReference type="EMBL" id="GBRH01272585">
    <property type="protein sequence ID" value="JAD25310.1"/>
    <property type="molecule type" value="Transcribed_RNA"/>
</dbReference>
<reference evidence="2" key="2">
    <citation type="journal article" date="2015" name="Data Brief">
        <title>Shoot transcriptome of the giant reed, Arundo donax.</title>
        <authorList>
            <person name="Barrero R.A."/>
            <person name="Guerrero F.D."/>
            <person name="Moolhuijzen P."/>
            <person name="Goolsby J.A."/>
            <person name="Tidwell J."/>
            <person name="Bellgard S.E."/>
            <person name="Bellgard M.I."/>
        </authorList>
    </citation>
    <scope>NUCLEOTIDE SEQUENCE</scope>
    <source>
        <tissue evidence="2">Shoot tissue taken approximately 20 cm above the soil surface</tissue>
    </source>
</reference>
<protein>
    <submittedName>
        <fullName evidence="2">Uncharacterized protein</fullName>
    </submittedName>
</protein>
<feature type="region of interest" description="Disordered" evidence="1">
    <location>
        <begin position="1"/>
        <end position="32"/>
    </location>
</feature>
<evidence type="ECO:0000256" key="1">
    <source>
        <dbReference type="SAM" id="MobiDB-lite"/>
    </source>
</evidence>